<evidence type="ECO:0000256" key="6">
    <source>
        <dbReference type="ARBA" id="ARBA00022801"/>
    </source>
</evidence>
<evidence type="ECO:0000259" key="10">
    <source>
        <dbReference type="Pfam" id="PF26138"/>
    </source>
</evidence>
<evidence type="ECO:0000313" key="12">
    <source>
        <dbReference type="Proteomes" id="UP000283530"/>
    </source>
</evidence>
<keyword evidence="8" id="KW-1133">Transmembrane helix</keyword>
<evidence type="ECO:0000256" key="4">
    <source>
        <dbReference type="ARBA" id="ARBA00022722"/>
    </source>
</evidence>
<dbReference type="GO" id="GO:0046872">
    <property type="term" value="F:metal ion binding"/>
    <property type="evidence" value="ECO:0007669"/>
    <property type="project" value="UniProtKB-KW"/>
</dbReference>
<gene>
    <name evidence="11" type="ORF">CKAN_00486400</name>
</gene>
<feature type="transmembrane region" description="Helical" evidence="8">
    <location>
        <begin position="12"/>
        <end position="34"/>
    </location>
</feature>
<comment type="similarity">
    <text evidence="3">Belongs to the HARBI1 family.</text>
</comment>
<keyword evidence="7" id="KW-0539">Nucleus</keyword>
<accession>A0A443ND23</accession>
<comment type="subcellular location">
    <subcellularLocation>
        <location evidence="2">Nucleus</location>
    </subcellularLocation>
</comment>
<dbReference type="STRING" id="337451.A0A443ND23"/>
<keyword evidence="12" id="KW-1185">Reference proteome</keyword>
<protein>
    <submittedName>
        <fullName evidence="11">Putative nuclease HARBI1</fullName>
    </submittedName>
</protein>
<dbReference type="PANTHER" id="PTHR22930:SF259">
    <property type="entry name" value="OS08G0106900 PROTEIN"/>
    <property type="match status" value="1"/>
</dbReference>
<dbReference type="GO" id="GO:0016787">
    <property type="term" value="F:hydrolase activity"/>
    <property type="evidence" value="ECO:0007669"/>
    <property type="project" value="UniProtKB-KW"/>
</dbReference>
<dbReference type="InterPro" id="IPR058353">
    <property type="entry name" value="DUF8040"/>
</dbReference>
<dbReference type="GO" id="GO:0004518">
    <property type="term" value="F:nuclease activity"/>
    <property type="evidence" value="ECO:0007669"/>
    <property type="project" value="UniProtKB-KW"/>
</dbReference>
<dbReference type="OrthoDB" id="1699974at2759"/>
<feature type="domain" description="DDE Tnp4" evidence="9">
    <location>
        <begin position="176"/>
        <end position="267"/>
    </location>
</feature>
<dbReference type="Pfam" id="PF13359">
    <property type="entry name" value="DDE_Tnp_4"/>
    <property type="match status" value="1"/>
</dbReference>
<evidence type="ECO:0000256" key="7">
    <source>
        <dbReference type="ARBA" id="ARBA00023242"/>
    </source>
</evidence>
<keyword evidence="5" id="KW-0479">Metal-binding</keyword>
<comment type="caution">
    <text evidence="11">The sequence shown here is derived from an EMBL/GenBank/DDBJ whole genome shotgun (WGS) entry which is preliminary data.</text>
</comment>
<dbReference type="InterPro" id="IPR027806">
    <property type="entry name" value="HARBI1_dom"/>
</dbReference>
<dbReference type="Proteomes" id="UP000283530">
    <property type="component" value="Unassembled WGS sequence"/>
</dbReference>
<name>A0A443ND23_9MAGN</name>
<evidence type="ECO:0000259" key="9">
    <source>
        <dbReference type="Pfam" id="PF13359"/>
    </source>
</evidence>
<dbReference type="InterPro" id="IPR045249">
    <property type="entry name" value="HARBI1-like"/>
</dbReference>
<keyword evidence="8" id="KW-0472">Membrane</keyword>
<organism evidence="11 12">
    <name type="scientific">Cinnamomum micranthum f. kanehirae</name>
    <dbReference type="NCBI Taxonomy" id="337451"/>
    <lineage>
        <taxon>Eukaryota</taxon>
        <taxon>Viridiplantae</taxon>
        <taxon>Streptophyta</taxon>
        <taxon>Embryophyta</taxon>
        <taxon>Tracheophyta</taxon>
        <taxon>Spermatophyta</taxon>
        <taxon>Magnoliopsida</taxon>
        <taxon>Magnoliidae</taxon>
        <taxon>Laurales</taxon>
        <taxon>Lauraceae</taxon>
        <taxon>Cinnamomum</taxon>
    </lineage>
</organism>
<feature type="domain" description="DUF8040" evidence="10">
    <location>
        <begin position="46"/>
        <end position="141"/>
    </location>
</feature>
<evidence type="ECO:0000256" key="3">
    <source>
        <dbReference type="ARBA" id="ARBA00006958"/>
    </source>
</evidence>
<evidence type="ECO:0000256" key="8">
    <source>
        <dbReference type="SAM" id="Phobius"/>
    </source>
</evidence>
<keyword evidence="4" id="KW-0540">Nuclease</keyword>
<dbReference type="GO" id="GO:0005634">
    <property type="term" value="C:nucleus"/>
    <property type="evidence" value="ECO:0007669"/>
    <property type="project" value="UniProtKB-SubCell"/>
</dbReference>
<evidence type="ECO:0000256" key="1">
    <source>
        <dbReference type="ARBA" id="ARBA00001968"/>
    </source>
</evidence>
<dbReference type="EMBL" id="QPKB01000002">
    <property type="protein sequence ID" value="RWR76423.1"/>
    <property type="molecule type" value="Genomic_DNA"/>
</dbReference>
<evidence type="ECO:0000256" key="2">
    <source>
        <dbReference type="ARBA" id="ARBA00004123"/>
    </source>
</evidence>
<evidence type="ECO:0000313" key="11">
    <source>
        <dbReference type="EMBL" id="RWR76423.1"/>
    </source>
</evidence>
<sequence length="283" mass="32533">MFNYITAESDNQIISVVVSVVVACCGLATLWLTLEEEQSRKKRLISSLSGKIWVKELLSSEGPQCHENLRMSPNCFMRLRDTLMQRGLLQHTRIMSVDEQLATLLHILAHNVTNRVMPNRFNHSRATVSQYFHIVLDAKCKVYPHCVQIPENAPTPQQIRTYTRFYPYFKNCIRAIDGTHVPAHVPFSKQAKYRNRHGQLSQNCLMASGFDKKFQYVLARWEGSATDATVLFSTLNRGDILAVPDGKFYLVDASYGNAPGFLKPYRGVRYHLKEFEERPRTNY</sequence>
<dbReference type="AlphaFoldDB" id="A0A443ND23"/>
<evidence type="ECO:0000256" key="5">
    <source>
        <dbReference type="ARBA" id="ARBA00022723"/>
    </source>
</evidence>
<reference evidence="11 12" key="1">
    <citation type="journal article" date="2019" name="Nat. Plants">
        <title>Stout camphor tree genome fills gaps in understanding of flowering plant genome evolution.</title>
        <authorList>
            <person name="Chaw S.M."/>
            <person name="Liu Y.C."/>
            <person name="Wu Y.W."/>
            <person name="Wang H.Y."/>
            <person name="Lin C.I."/>
            <person name="Wu C.S."/>
            <person name="Ke H.M."/>
            <person name="Chang L.Y."/>
            <person name="Hsu C.Y."/>
            <person name="Yang H.T."/>
            <person name="Sudianto E."/>
            <person name="Hsu M.H."/>
            <person name="Wu K.P."/>
            <person name="Wang L.N."/>
            <person name="Leebens-Mack J.H."/>
            <person name="Tsai I.J."/>
        </authorList>
    </citation>
    <scope>NUCLEOTIDE SEQUENCE [LARGE SCALE GENOMIC DNA]</scope>
    <source>
        <strain evidence="12">cv. Chaw 1501</strain>
        <tissue evidence="11">Young leaves</tissue>
    </source>
</reference>
<dbReference type="PANTHER" id="PTHR22930">
    <property type="match status" value="1"/>
</dbReference>
<keyword evidence="8" id="KW-0812">Transmembrane</keyword>
<dbReference type="Pfam" id="PF26138">
    <property type="entry name" value="DUF8040"/>
    <property type="match status" value="1"/>
</dbReference>
<proteinExistence type="inferred from homology"/>
<keyword evidence="6" id="KW-0378">Hydrolase</keyword>
<comment type="cofactor">
    <cofactor evidence="1">
        <name>a divalent metal cation</name>
        <dbReference type="ChEBI" id="CHEBI:60240"/>
    </cofactor>
</comment>